<dbReference type="InterPro" id="IPR004843">
    <property type="entry name" value="Calcineurin-like_PHP"/>
</dbReference>
<organism evidence="3 4">
    <name type="scientific">candidate division WOR-1 bacterium DG_54_3</name>
    <dbReference type="NCBI Taxonomy" id="1703775"/>
    <lineage>
        <taxon>Bacteria</taxon>
        <taxon>Bacillati</taxon>
        <taxon>Saganbacteria</taxon>
    </lineage>
</organism>
<evidence type="ECO:0000313" key="4">
    <source>
        <dbReference type="Proteomes" id="UP000051861"/>
    </source>
</evidence>
<feature type="chain" id="PRO_5006640379" description="Calcineurin-like phosphoesterase domain-containing protein" evidence="1">
    <location>
        <begin position="22"/>
        <end position="256"/>
    </location>
</feature>
<protein>
    <recommendedName>
        <fullName evidence="2">Calcineurin-like phosphoesterase domain-containing protein</fullName>
    </recommendedName>
</protein>
<proteinExistence type="predicted"/>
<keyword evidence="1" id="KW-0732">Signal</keyword>
<evidence type="ECO:0000259" key="2">
    <source>
        <dbReference type="Pfam" id="PF00149"/>
    </source>
</evidence>
<evidence type="ECO:0000256" key="1">
    <source>
        <dbReference type="SAM" id="SignalP"/>
    </source>
</evidence>
<dbReference type="EMBL" id="LIZX01000025">
    <property type="protein sequence ID" value="KPJ69386.1"/>
    <property type="molecule type" value="Genomic_DNA"/>
</dbReference>
<dbReference type="Pfam" id="PF00149">
    <property type="entry name" value="Metallophos"/>
    <property type="match status" value="1"/>
</dbReference>
<dbReference type="SUPFAM" id="SSF56300">
    <property type="entry name" value="Metallo-dependent phosphatases"/>
    <property type="match status" value="1"/>
</dbReference>
<dbReference type="InterPro" id="IPR051918">
    <property type="entry name" value="STPP_CPPED1"/>
</dbReference>
<comment type="caution">
    <text evidence="3">The sequence shown here is derived from an EMBL/GenBank/DDBJ whole genome shotgun (WGS) entry which is preliminary data.</text>
</comment>
<dbReference type="PANTHER" id="PTHR43143:SF1">
    <property type="entry name" value="SERINE_THREONINE-PROTEIN PHOSPHATASE CPPED1"/>
    <property type="match status" value="1"/>
</dbReference>
<accession>A0A0S7Y464</accession>
<feature type="signal peptide" evidence="1">
    <location>
        <begin position="1"/>
        <end position="21"/>
    </location>
</feature>
<dbReference type="Proteomes" id="UP000051861">
    <property type="component" value="Unassembled WGS sequence"/>
</dbReference>
<dbReference type="PANTHER" id="PTHR43143">
    <property type="entry name" value="METALLOPHOSPHOESTERASE, CALCINEURIN SUPERFAMILY"/>
    <property type="match status" value="1"/>
</dbReference>
<reference evidence="3 4" key="1">
    <citation type="journal article" date="2015" name="Microbiome">
        <title>Genomic resolution of linkages in carbon, nitrogen, and sulfur cycling among widespread estuary sediment bacteria.</title>
        <authorList>
            <person name="Baker B.J."/>
            <person name="Lazar C.S."/>
            <person name="Teske A.P."/>
            <person name="Dick G.J."/>
        </authorList>
    </citation>
    <scope>NUCLEOTIDE SEQUENCE [LARGE SCALE GENOMIC DNA]</scope>
    <source>
        <strain evidence="3">DG_54_3</strain>
    </source>
</reference>
<name>A0A0S7Y464_UNCSA</name>
<feature type="domain" description="Calcineurin-like phosphoesterase" evidence="2">
    <location>
        <begin position="31"/>
        <end position="204"/>
    </location>
</feature>
<dbReference type="Gene3D" id="3.60.21.10">
    <property type="match status" value="1"/>
</dbReference>
<evidence type="ECO:0000313" key="3">
    <source>
        <dbReference type="EMBL" id="KPJ69386.1"/>
    </source>
</evidence>
<gene>
    <name evidence="3" type="ORF">AMJ44_03885</name>
</gene>
<sequence>MFKIKKLFILLILIFCLASSAAASTSEGFSFVAFGDNRDGDSVFMDLIEKVNQEEDIAFAVNTGDFVSSGKRSQYERYLDMISKCKVKIYHALGNHDIPGDGRKIFQEVFGASYYSFDYSGAHFVILDNVSQGGLGNKQFDWLKQDLESNDNKLTFVFFHKPLYDPTDCFPYYIMEPKKERERLIELLKEKEVDYVVTGHLHGYARGERYGFVHIIAAGAGAPLYLPEDSGGFYHYVKITVLGDKITDEVVAIYND</sequence>
<dbReference type="AlphaFoldDB" id="A0A0S7Y464"/>
<dbReference type="GO" id="GO:0016787">
    <property type="term" value="F:hydrolase activity"/>
    <property type="evidence" value="ECO:0007669"/>
    <property type="project" value="InterPro"/>
</dbReference>
<dbReference type="InterPro" id="IPR029052">
    <property type="entry name" value="Metallo-depent_PP-like"/>
</dbReference>